<reference evidence="2 3" key="1">
    <citation type="journal article" date="2012" name="Genome Biol.">
        <title>Genome and low-iron response of an oceanic diatom adapted to chronic iron limitation.</title>
        <authorList>
            <person name="Lommer M."/>
            <person name="Specht M."/>
            <person name="Roy A.S."/>
            <person name="Kraemer L."/>
            <person name="Andreson R."/>
            <person name="Gutowska M.A."/>
            <person name="Wolf J."/>
            <person name="Bergner S.V."/>
            <person name="Schilhabel M.B."/>
            <person name="Klostermeier U.C."/>
            <person name="Beiko R.G."/>
            <person name="Rosenstiel P."/>
            <person name="Hippler M."/>
            <person name="Laroche J."/>
        </authorList>
    </citation>
    <scope>NUCLEOTIDE SEQUENCE [LARGE SCALE GENOMIC DNA]</scope>
    <source>
        <strain evidence="2 3">CCMP1005</strain>
    </source>
</reference>
<evidence type="ECO:0000256" key="1">
    <source>
        <dbReference type="SAM" id="SignalP"/>
    </source>
</evidence>
<dbReference type="Proteomes" id="UP000266841">
    <property type="component" value="Unassembled WGS sequence"/>
</dbReference>
<accession>K0R702</accession>
<feature type="non-terminal residue" evidence="2">
    <location>
        <position position="33"/>
    </location>
</feature>
<name>K0R702_THAOC</name>
<dbReference type="EMBL" id="AGNL01046648">
    <property type="protein sequence ID" value="EJK47764.1"/>
    <property type="molecule type" value="Genomic_DNA"/>
</dbReference>
<feature type="signal peptide" evidence="1">
    <location>
        <begin position="1"/>
        <end position="21"/>
    </location>
</feature>
<sequence length="33" mass="3275">MLGAMSANLVLVLLLIDCVTGAMNDPRAGSGNG</sequence>
<comment type="caution">
    <text evidence="2">The sequence shown here is derived from an EMBL/GenBank/DDBJ whole genome shotgun (WGS) entry which is preliminary data.</text>
</comment>
<keyword evidence="3" id="KW-1185">Reference proteome</keyword>
<dbReference type="AlphaFoldDB" id="K0R702"/>
<keyword evidence="1" id="KW-0732">Signal</keyword>
<proteinExistence type="predicted"/>
<evidence type="ECO:0000313" key="3">
    <source>
        <dbReference type="Proteomes" id="UP000266841"/>
    </source>
</evidence>
<gene>
    <name evidence="2" type="ORF">THAOC_33498</name>
</gene>
<evidence type="ECO:0000313" key="2">
    <source>
        <dbReference type="EMBL" id="EJK47764.1"/>
    </source>
</evidence>
<protein>
    <submittedName>
        <fullName evidence="2">Uncharacterized protein</fullName>
    </submittedName>
</protein>
<feature type="chain" id="PRO_5003836058" evidence="1">
    <location>
        <begin position="22"/>
        <end position="33"/>
    </location>
</feature>
<organism evidence="2 3">
    <name type="scientific">Thalassiosira oceanica</name>
    <name type="common">Marine diatom</name>
    <dbReference type="NCBI Taxonomy" id="159749"/>
    <lineage>
        <taxon>Eukaryota</taxon>
        <taxon>Sar</taxon>
        <taxon>Stramenopiles</taxon>
        <taxon>Ochrophyta</taxon>
        <taxon>Bacillariophyta</taxon>
        <taxon>Coscinodiscophyceae</taxon>
        <taxon>Thalassiosirophycidae</taxon>
        <taxon>Thalassiosirales</taxon>
        <taxon>Thalassiosiraceae</taxon>
        <taxon>Thalassiosira</taxon>
    </lineage>
</organism>